<protein>
    <submittedName>
        <fullName evidence="1">Uncharacterized protein</fullName>
    </submittedName>
</protein>
<dbReference type="EMBL" id="JBHUER010000003">
    <property type="protein sequence ID" value="MFD1702534.1"/>
    <property type="molecule type" value="Genomic_DNA"/>
</dbReference>
<gene>
    <name evidence="1" type="ORF">ACFSCV_05885</name>
</gene>
<keyword evidence="2" id="KW-1185">Reference proteome</keyword>
<organism evidence="1 2">
    <name type="scientific">Methylopila henanensis</name>
    <dbReference type="NCBI Taxonomy" id="873516"/>
    <lineage>
        <taxon>Bacteria</taxon>
        <taxon>Pseudomonadati</taxon>
        <taxon>Pseudomonadota</taxon>
        <taxon>Alphaproteobacteria</taxon>
        <taxon>Hyphomicrobiales</taxon>
        <taxon>Methylopilaceae</taxon>
        <taxon>Methylopila</taxon>
    </lineage>
</organism>
<comment type="caution">
    <text evidence="1">The sequence shown here is derived from an EMBL/GenBank/DDBJ whole genome shotgun (WGS) entry which is preliminary data.</text>
</comment>
<sequence length="106" mass="12063">MKRQKIYEFDIDTPLNEERREALEANIEKNAGLSPKPFEYGWEEDADILHILIDPVDIEVEFSAGKVEVFATAPVWAKVGFTAKRKAELHTLVETVLRESEFISAA</sequence>
<dbReference type="Proteomes" id="UP001597308">
    <property type="component" value="Unassembled WGS sequence"/>
</dbReference>
<proteinExistence type="predicted"/>
<dbReference type="RefSeq" id="WP_378797920.1">
    <property type="nucleotide sequence ID" value="NZ_JBHUER010000003.1"/>
</dbReference>
<accession>A0ABW4K5N9</accession>
<reference evidence="2" key="1">
    <citation type="journal article" date="2019" name="Int. J. Syst. Evol. Microbiol.">
        <title>The Global Catalogue of Microorganisms (GCM) 10K type strain sequencing project: providing services to taxonomists for standard genome sequencing and annotation.</title>
        <authorList>
            <consortium name="The Broad Institute Genomics Platform"/>
            <consortium name="The Broad Institute Genome Sequencing Center for Infectious Disease"/>
            <person name="Wu L."/>
            <person name="Ma J."/>
        </authorList>
    </citation>
    <scope>NUCLEOTIDE SEQUENCE [LARGE SCALE GENOMIC DNA]</scope>
    <source>
        <strain evidence="2">KCTC 23707</strain>
    </source>
</reference>
<evidence type="ECO:0000313" key="1">
    <source>
        <dbReference type="EMBL" id="MFD1702534.1"/>
    </source>
</evidence>
<evidence type="ECO:0000313" key="2">
    <source>
        <dbReference type="Proteomes" id="UP001597308"/>
    </source>
</evidence>
<name>A0ABW4K5N9_9HYPH</name>